<dbReference type="PROSITE" id="PS60003">
    <property type="entry name" value="PHOSPHOKETOLASE_2"/>
    <property type="match status" value="1"/>
</dbReference>
<dbReference type="EC" id="4.1.2.22" evidence="7"/>
<dbReference type="GO" id="GO:0005975">
    <property type="term" value="P:carbohydrate metabolic process"/>
    <property type="evidence" value="ECO:0007669"/>
    <property type="project" value="InterPro"/>
</dbReference>
<dbReference type="GO" id="GO:0047905">
    <property type="term" value="F:fructose-6-phosphate phosphoketolase activity"/>
    <property type="evidence" value="ECO:0007669"/>
    <property type="project" value="UniProtKB-EC"/>
</dbReference>
<dbReference type="Pfam" id="PF03894">
    <property type="entry name" value="XFP"/>
    <property type="match status" value="1"/>
</dbReference>
<dbReference type="InterPro" id="IPR018970">
    <property type="entry name" value="Xul5P/Fru6P_PKetolase_N"/>
</dbReference>
<dbReference type="GO" id="GO:0000287">
    <property type="term" value="F:magnesium ion binding"/>
    <property type="evidence" value="ECO:0007669"/>
    <property type="project" value="UniProtKB-ARBA"/>
</dbReference>
<evidence type="ECO:0000256" key="3">
    <source>
        <dbReference type="ARBA" id="ARBA00023052"/>
    </source>
</evidence>
<feature type="domain" description="Xylulose 5-phosphate/Fructose 6-phosphate phosphoketolase N-terminal" evidence="6">
    <location>
        <begin position="19"/>
        <end position="396"/>
    </location>
</feature>
<keyword evidence="3" id="KW-0786">Thiamine pyrophosphate</keyword>
<evidence type="ECO:0000313" key="7">
    <source>
        <dbReference type="EMBL" id="CUP20669.1"/>
    </source>
</evidence>
<organism evidence="7 8">
    <name type="scientific">Collinsella aerofaciens</name>
    <dbReference type="NCBI Taxonomy" id="74426"/>
    <lineage>
        <taxon>Bacteria</taxon>
        <taxon>Bacillati</taxon>
        <taxon>Actinomycetota</taxon>
        <taxon>Coriobacteriia</taxon>
        <taxon>Coriobacteriales</taxon>
        <taxon>Coriobacteriaceae</taxon>
        <taxon>Collinsella</taxon>
    </lineage>
</organism>
<reference evidence="7 8" key="1">
    <citation type="submission" date="2015-09" db="EMBL/GenBank/DDBJ databases">
        <authorList>
            <consortium name="Pathogen Informatics"/>
        </authorList>
    </citation>
    <scope>NUCLEOTIDE SEQUENCE [LARGE SCALE GENOMIC DNA]</scope>
    <source>
        <strain evidence="7 8">2789STDY5834902</strain>
    </source>
</reference>
<comment type="cofactor">
    <cofactor evidence="1">
        <name>thiamine diphosphate</name>
        <dbReference type="ChEBI" id="CHEBI:58937"/>
    </cofactor>
</comment>
<dbReference type="InterPro" id="IPR019789">
    <property type="entry name" value="Xul5P/Fru6P_PKetolase_ThDP_BS"/>
</dbReference>
<dbReference type="AlphaFoldDB" id="A0A174LGR4"/>
<sequence length="842" mass="93256">MAKTLGTPWQKLGHEVPASELEGVDLYWRASNYLSVGQIYLRSNPLMRADFVDDKTGEARDFGRPDVKHRLVGHWGTTPGINFLFGHVNRLIADHNQNAIFLMGPGHGGPAGTAQSLLDGTYREIRPDITNDEAGLQKFFRQFSYPGGIPSHFAPETPGSIHEGGELGYTLSHAYGAVMDNPSLLAVAVVGDGESETGPLATSWQSNKLVNPATDGIVLPILHLNGYKIANPTILARVSDEELTKFFEGMGYKPHFFIAGFDDESHASIHERFAALFEQVFDEICDIKATAQAQAAAGETVVRPAYPMIVFRTPKGWTCPKQIDGKKTEDSWRAHQVPLASAKDTHEHFRVLREWLRSYKPEELFTPEGQVRPEVTAFMPTGELRIGANPNANGGKVRRELELPDIHAHEIPVAEKGHGWGSTEAARVFGEYTADVLAKNMDDFRIFGPDETASNRLQAAYRVTKKQWDAGFYEDEANDELLAGSGKVVEQLSEHQCEGFLEAYVLTGRSGVWSSYESFVHVVDSMVNQHCKWLEATKREIPWRAPISGLNILLSSHVWRQDHNGFSHQDPGFIDLLLNKANDTHIVNAYYPADANMALAVAERVYQSTDCVNAIFCGKQPAPTFQTVDEAKAELAEGVANWEWASTADSLGEADVVVATCGDVPTLEALAATDMLRELGIKVWFVNVVDLLKIQNVCENDQAISDERWAELFGCGEKPVLFAFHAYAGTIRRLIWNRPGHDAFRVHGYEEKGSTTTPFDMLRLNNMDRWALAADVLRMVDAVKFAEQIDEWEAFRTEAFEFACDEGFDHPAFTDWVWPDAAAATAADGALSATQLTAGDNE</sequence>
<keyword evidence="4 7" id="KW-0456">Lyase</keyword>
<dbReference type="PANTHER" id="PTHR31273:SF0">
    <property type="entry name" value="PHOSPHOKETOLASE-RELATED"/>
    <property type="match status" value="1"/>
</dbReference>
<accession>A0A174LGR4</accession>
<name>A0A174LGR4_9ACTN</name>
<proteinExistence type="inferred from homology"/>
<evidence type="ECO:0000256" key="2">
    <source>
        <dbReference type="ARBA" id="ARBA00005623"/>
    </source>
</evidence>
<gene>
    <name evidence="7" type="primary">xfp</name>
    <name evidence="7" type="ORF">ERS852514_01391</name>
</gene>
<dbReference type="InterPro" id="IPR019790">
    <property type="entry name" value="Xul5P/Fru6P_PKetolase_CS"/>
</dbReference>
<dbReference type="NCBIfam" id="NF003619">
    <property type="entry name" value="PRK05261.1-4"/>
    <property type="match status" value="1"/>
</dbReference>
<dbReference type="PANTHER" id="PTHR31273">
    <property type="entry name" value="PHOSPHOKETOLASE-RELATED"/>
    <property type="match status" value="1"/>
</dbReference>
<dbReference type="RefSeq" id="WP_055252183.1">
    <property type="nucleotide sequence ID" value="NZ_CABIXX010000024.1"/>
</dbReference>
<feature type="domain" description="Xylulose 5-phosphate/Fructose 6-phosphate phosphoketolase C-terminal" evidence="5">
    <location>
        <begin position="619"/>
        <end position="818"/>
    </location>
</feature>
<dbReference type="PIRSF" id="PIRSF017245">
    <property type="entry name" value="Phosphoketolase"/>
    <property type="match status" value="1"/>
</dbReference>
<evidence type="ECO:0000313" key="8">
    <source>
        <dbReference type="Proteomes" id="UP000095454"/>
    </source>
</evidence>
<dbReference type="Pfam" id="PF09364">
    <property type="entry name" value="XFP_N"/>
    <property type="match status" value="1"/>
</dbReference>
<dbReference type="Gene3D" id="3.40.50.920">
    <property type="match status" value="1"/>
</dbReference>
<dbReference type="PROSITE" id="PS60002">
    <property type="entry name" value="PHOSPHOKETOLASE_1"/>
    <property type="match status" value="1"/>
</dbReference>
<dbReference type="Pfam" id="PF09363">
    <property type="entry name" value="XFP_C"/>
    <property type="match status" value="1"/>
</dbReference>
<dbReference type="Proteomes" id="UP000095454">
    <property type="component" value="Unassembled WGS sequence"/>
</dbReference>
<dbReference type="InterPro" id="IPR009014">
    <property type="entry name" value="Transketo_C/PFOR_II"/>
</dbReference>
<dbReference type="InterPro" id="IPR029061">
    <property type="entry name" value="THDP-binding"/>
</dbReference>
<evidence type="ECO:0000259" key="6">
    <source>
        <dbReference type="Pfam" id="PF09364"/>
    </source>
</evidence>
<dbReference type="InterPro" id="IPR005593">
    <property type="entry name" value="Xul5P/Fru6P_PKetolase"/>
</dbReference>
<dbReference type="Gene3D" id="3.40.50.970">
    <property type="match status" value="2"/>
</dbReference>
<protein>
    <submittedName>
        <fullName evidence="7">Xylulose-5-phosphate/fructose-6-phosphate phosphoketolase</fullName>
        <ecNumber evidence="7">4.1.2.22</ecNumber>
    </submittedName>
</protein>
<dbReference type="InterPro" id="IPR018969">
    <property type="entry name" value="Xul5P/Fru6P_PKetolase_C"/>
</dbReference>
<evidence type="ECO:0000256" key="1">
    <source>
        <dbReference type="ARBA" id="ARBA00001964"/>
    </source>
</evidence>
<comment type="similarity">
    <text evidence="2">Belongs to the XFP family.</text>
</comment>
<dbReference type="EMBL" id="CZAQ01000024">
    <property type="protein sequence ID" value="CUP20669.1"/>
    <property type="molecule type" value="Genomic_DNA"/>
</dbReference>
<dbReference type="SUPFAM" id="SSF52518">
    <property type="entry name" value="Thiamin diphosphate-binding fold (THDP-binding)"/>
    <property type="match status" value="2"/>
</dbReference>
<evidence type="ECO:0000256" key="4">
    <source>
        <dbReference type="ARBA" id="ARBA00023239"/>
    </source>
</evidence>
<evidence type="ECO:0000259" key="5">
    <source>
        <dbReference type="Pfam" id="PF09363"/>
    </source>
</evidence>